<comment type="subcellular location">
    <subcellularLocation>
        <location evidence="4">Cell outer membrane</location>
        <topology evidence="4">Lipid-anchor</topology>
    </subcellularLocation>
</comment>
<evidence type="ECO:0000256" key="1">
    <source>
        <dbReference type="ARBA" id="ARBA00022729"/>
    </source>
</evidence>
<protein>
    <recommendedName>
        <fullName evidence="4">Outer membrane protein assembly factor BamE</fullName>
    </recommendedName>
</protein>
<evidence type="ECO:0000256" key="2">
    <source>
        <dbReference type="ARBA" id="ARBA00023136"/>
    </source>
</evidence>
<dbReference type="OrthoDB" id="9808250at2"/>
<dbReference type="HAMAP" id="MF_00925">
    <property type="entry name" value="OM_assembly_BamE"/>
    <property type="match status" value="1"/>
</dbReference>
<dbReference type="InterPro" id="IPR026592">
    <property type="entry name" value="BamE"/>
</dbReference>
<accession>A0A4R6R6X2</accession>
<feature type="chain" id="PRO_5021057519" description="Outer membrane protein assembly factor BamE" evidence="6">
    <location>
        <begin position="28"/>
        <end position="187"/>
    </location>
</feature>
<comment type="subunit">
    <text evidence="4">Part of the Bam complex.</text>
</comment>
<proteinExistence type="inferred from homology"/>
<dbReference type="GO" id="GO:0051205">
    <property type="term" value="P:protein insertion into membrane"/>
    <property type="evidence" value="ECO:0007669"/>
    <property type="project" value="UniProtKB-UniRule"/>
</dbReference>
<keyword evidence="9" id="KW-1185">Reference proteome</keyword>
<evidence type="ECO:0000256" key="6">
    <source>
        <dbReference type="SAM" id="SignalP"/>
    </source>
</evidence>
<keyword evidence="3 4" id="KW-0998">Cell outer membrane</keyword>
<comment type="similarity">
    <text evidence="4">Belongs to the BamE family.</text>
</comment>
<dbReference type="EMBL" id="SNXW01000007">
    <property type="protein sequence ID" value="TDP81602.1"/>
    <property type="molecule type" value="Genomic_DNA"/>
</dbReference>
<organism evidence="8 9">
    <name type="scientific">Aquabacterium commune</name>
    <dbReference type="NCBI Taxonomy" id="70586"/>
    <lineage>
        <taxon>Bacteria</taxon>
        <taxon>Pseudomonadati</taxon>
        <taxon>Pseudomonadota</taxon>
        <taxon>Betaproteobacteria</taxon>
        <taxon>Burkholderiales</taxon>
        <taxon>Aquabacterium</taxon>
    </lineage>
</organism>
<name>A0A4R6R6X2_9BURK</name>
<dbReference type="AlphaFoldDB" id="A0A4R6R6X2"/>
<dbReference type="Gene3D" id="3.30.1450.10">
    <property type="match status" value="1"/>
</dbReference>
<dbReference type="RefSeq" id="WP_133609692.1">
    <property type="nucleotide sequence ID" value="NZ_SNXW01000007.1"/>
</dbReference>
<dbReference type="GO" id="GO:1990063">
    <property type="term" value="C:Bam protein complex"/>
    <property type="evidence" value="ECO:0007669"/>
    <property type="project" value="TreeGrafter"/>
</dbReference>
<dbReference type="GO" id="GO:0030674">
    <property type="term" value="F:protein-macromolecule adaptor activity"/>
    <property type="evidence" value="ECO:0007669"/>
    <property type="project" value="TreeGrafter"/>
</dbReference>
<dbReference type="GO" id="GO:0043165">
    <property type="term" value="P:Gram-negative-bacterium-type cell outer membrane assembly"/>
    <property type="evidence" value="ECO:0007669"/>
    <property type="project" value="UniProtKB-UniRule"/>
</dbReference>
<evidence type="ECO:0000313" key="8">
    <source>
        <dbReference type="EMBL" id="TDP81602.1"/>
    </source>
</evidence>
<dbReference type="PANTHER" id="PTHR37482">
    <property type="entry name" value="OUTER MEMBRANE PROTEIN ASSEMBLY FACTOR BAME"/>
    <property type="match status" value="1"/>
</dbReference>
<reference evidence="8 9" key="1">
    <citation type="submission" date="2019-03" db="EMBL/GenBank/DDBJ databases">
        <title>Genomic Encyclopedia of Type Strains, Phase IV (KMG-IV): sequencing the most valuable type-strain genomes for metagenomic binning, comparative biology and taxonomic classification.</title>
        <authorList>
            <person name="Goeker M."/>
        </authorList>
    </citation>
    <scope>NUCLEOTIDE SEQUENCE [LARGE SCALE GENOMIC DNA]</scope>
    <source>
        <strain evidence="8 9">DSM 11901</strain>
    </source>
</reference>
<evidence type="ECO:0000256" key="4">
    <source>
        <dbReference type="HAMAP-Rule" id="MF_00925"/>
    </source>
</evidence>
<dbReference type="InterPro" id="IPR037873">
    <property type="entry name" value="BamE-like"/>
</dbReference>
<sequence>MKSTPTRRATQMLATLACGASVLSLSACSSLGLSEAKPETLFGLFTPYRVDVVQGNVVTQEVMAQIQPGLGRLQVREILGTPLLVDPFHTDRWDYVFTIDRQGVPPQKRRVSVFFKGDVVERFDTEALPAEREFVAAIDKPLIRPEPPLEMAPEQIAKLPVPAKTDSTRKLPVGAARDYPPLERGQR</sequence>
<feature type="signal peptide" evidence="6">
    <location>
        <begin position="1"/>
        <end position="27"/>
    </location>
</feature>
<keyword evidence="1 4" id="KW-0732">Signal</keyword>
<dbReference type="PROSITE" id="PS51257">
    <property type="entry name" value="PROKAR_LIPOPROTEIN"/>
    <property type="match status" value="1"/>
</dbReference>
<evidence type="ECO:0000259" key="7">
    <source>
        <dbReference type="Pfam" id="PF04355"/>
    </source>
</evidence>
<comment type="function">
    <text evidence="4">Part of the outer membrane protein assembly complex, which is involved in assembly and insertion of beta-barrel proteins into the outer membrane.</text>
</comment>
<dbReference type="Pfam" id="PF04355">
    <property type="entry name" value="BamE"/>
    <property type="match status" value="1"/>
</dbReference>
<dbReference type="InterPro" id="IPR007450">
    <property type="entry name" value="BamE_dom"/>
</dbReference>
<gene>
    <name evidence="4" type="primary">bamE</name>
    <name evidence="8" type="ORF">EV672_10732</name>
</gene>
<comment type="caution">
    <text evidence="8">The sequence shown here is derived from an EMBL/GenBank/DDBJ whole genome shotgun (WGS) entry which is preliminary data.</text>
</comment>
<evidence type="ECO:0000256" key="5">
    <source>
        <dbReference type="SAM" id="MobiDB-lite"/>
    </source>
</evidence>
<dbReference type="PANTHER" id="PTHR37482:SF1">
    <property type="entry name" value="OUTER MEMBRANE PROTEIN ASSEMBLY FACTOR BAME"/>
    <property type="match status" value="1"/>
</dbReference>
<evidence type="ECO:0000256" key="3">
    <source>
        <dbReference type="ARBA" id="ARBA00023237"/>
    </source>
</evidence>
<evidence type="ECO:0000313" key="9">
    <source>
        <dbReference type="Proteomes" id="UP000294593"/>
    </source>
</evidence>
<keyword evidence="2 4" id="KW-0472">Membrane</keyword>
<feature type="domain" description="Outer membrane protein assembly factor BamE" evidence="7">
    <location>
        <begin position="55"/>
        <end position="123"/>
    </location>
</feature>
<dbReference type="Proteomes" id="UP000294593">
    <property type="component" value="Unassembled WGS sequence"/>
</dbReference>
<keyword evidence="4" id="KW-0564">Palmitate</keyword>
<keyword evidence="4" id="KW-0449">Lipoprotein</keyword>
<feature type="region of interest" description="Disordered" evidence="5">
    <location>
        <begin position="146"/>
        <end position="187"/>
    </location>
</feature>